<comment type="subcellular location">
    <subcellularLocation>
        <location evidence="1">Membrane</location>
        <topology evidence="1">Multi-pass membrane protein</topology>
    </subcellularLocation>
</comment>
<organism evidence="8 9">
    <name type="scientific">Tetradesmus obliquus</name>
    <name type="common">Green alga</name>
    <name type="synonym">Acutodesmus obliquus</name>
    <dbReference type="NCBI Taxonomy" id="3088"/>
    <lineage>
        <taxon>Eukaryota</taxon>
        <taxon>Viridiplantae</taxon>
        <taxon>Chlorophyta</taxon>
        <taxon>core chlorophytes</taxon>
        <taxon>Chlorophyceae</taxon>
        <taxon>CS clade</taxon>
        <taxon>Sphaeropleales</taxon>
        <taxon>Scenedesmaceae</taxon>
        <taxon>Tetradesmus</taxon>
    </lineage>
</organism>
<dbReference type="PANTHER" id="PTHR11101:SF96">
    <property type="entry name" value="PHOSPHATE TRANSPORTER"/>
    <property type="match status" value="1"/>
</dbReference>
<feature type="transmembrane region" description="Helical" evidence="7">
    <location>
        <begin position="44"/>
        <end position="64"/>
    </location>
</feature>
<dbReference type="InterPro" id="IPR001204">
    <property type="entry name" value="Phos_transporter"/>
</dbReference>
<keyword evidence="9" id="KW-1185">Reference proteome</keyword>
<evidence type="ECO:0000256" key="1">
    <source>
        <dbReference type="ARBA" id="ARBA00004141"/>
    </source>
</evidence>
<keyword evidence="4 7" id="KW-0812">Transmembrane</keyword>
<keyword evidence="2" id="KW-0813">Transport</keyword>
<evidence type="ECO:0000256" key="3">
    <source>
        <dbReference type="ARBA" id="ARBA00022592"/>
    </source>
</evidence>
<evidence type="ECO:0000256" key="5">
    <source>
        <dbReference type="ARBA" id="ARBA00022989"/>
    </source>
</evidence>
<dbReference type="EMBL" id="CP126208">
    <property type="protein sequence ID" value="WIA09366.1"/>
    <property type="molecule type" value="Genomic_DNA"/>
</dbReference>
<evidence type="ECO:0000313" key="8">
    <source>
        <dbReference type="EMBL" id="WIA09366.1"/>
    </source>
</evidence>
<dbReference type="PANTHER" id="PTHR11101">
    <property type="entry name" value="PHOSPHATE TRANSPORTER"/>
    <property type="match status" value="1"/>
</dbReference>
<keyword evidence="3" id="KW-0592">Phosphate transport</keyword>
<keyword evidence="6 7" id="KW-0472">Membrane</keyword>
<dbReference type="Proteomes" id="UP001244341">
    <property type="component" value="Chromosome 1b"/>
</dbReference>
<evidence type="ECO:0000256" key="2">
    <source>
        <dbReference type="ARBA" id="ARBA00022448"/>
    </source>
</evidence>
<gene>
    <name evidence="8" type="ORF">OEZ85_008772</name>
</gene>
<proteinExistence type="predicted"/>
<evidence type="ECO:0000256" key="6">
    <source>
        <dbReference type="ARBA" id="ARBA00023136"/>
    </source>
</evidence>
<feature type="transmembrane region" description="Helical" evidence="7">
    <location>
        <begin position="70"/>
        <end position="91"/>
    </location>
</feature>
<keyword evidence="5 7" id="KW-1133">Transmembrane helix</keyword>
<dbReference type="Pfam" id="PF01384">
    <property type="entry name" value="PHO4"/>
    <property type="match status" value="1"/>
</dbReference>
<reference evidence="8 9" key="1">
    <citation type="submission" date="2023-05" db="EMBL/GenBank/DDBJ databases">
        <title>A 100% complete, gapless, phased diploid assembly of the Scenedesmus obliquus UTEX 3031 genome.</title>
        <authorList>
            <person name="Biondi T.C."/>
            <person name="Hanschen E.R."/>
            <person name="Kwon T."/>
            <person name="Eng W."/>
            <person name="Kruse C.P.S."/>
            <person name="Koehler S.I."/>
            <person name="Kunde Y."/>
            <person name="Gleasner C.D."/>
            <person name="You Mak K.T."/>
            <person name="Polle J."/>
            <person name="Hovde B.T."/>
            <person name="Starkenburg S.R."/>
        </authorList>
    </citation>
    <scope>NUCLEOTIDE SEQUENCE [LARGE SCALE GENOMIC DNA]</scope>
    <source>
        <strain evidence="8 9">DOE0152z</strain>
    </source>
</reference>
<evidence type="ECO:0000256" key="7">
    <source>
        <dbReference type="SAM" id="Phobius"/>
    </source>
</evidence>
<evidence type="ECO:0000313" key="9">
    <source>
        <dbReference type="Proteomes" id="UP001244341"/>
    </source>
</evidence>
<accession>A0ABY8TM03</accession>
<protein>
    <recommendedName>
        <fullName evidence="10">Phosphate transporter</fullName>
    </recommendedName>
</protein>
<evidence type="ECO:0000256" key="4">
    <source>
        <dbReference type="ARBA" id="ARBA00022692"/>
    </source>
</evidence>
<sequence>MIWILLATYLEPPVSTTHAIIGGIIGFALGGIAPIVISWFMSPLLAALITFVLFLAVRTLVLRRANSTKIAFYVLPLLILLTFFINLFFILPQTMELISARNFAMANTNATLGRLSALNAAAAAPNASLTEQINAVNASLLGLGNLNGKTWIAGGALQKTF</sequence>
<name>A0ABY8TM03_TETOB</name>
<evidence type="ECO:0008006" key="10">
    <source>
        <dbReference type="Google" id="ProtNLM"/>
    </source>
</evidence>